<evidence type="ECO:0000256" key="2">
    <source>
        <dbReference type="ARBA" id="ARBA00006552"/>
    </source>
</evidence>
<dbReference type="Pfam" id="PF00007">
    <property type="entry name" value="Cys_knot"/>
    <property type="match status" value="1"/>
</dbReference>
<dbReference type="FunFam" id="2.10.90.10:FF:000007">
    <property type="entry name" value="Luteinizing hormone beta subunit"/>
    <property type="match status" value="1"/>
</dbReference>
<evidence type="ECO:0000256" key="10">
    <source>
        <dbReference type="ARBA" id="ARBA00041687"/>
    </source>
</evidence>
<evidence type="ECO:0000259" key="14">
    <source>
        <dbReference type="Pfam" id="PF00007"/>
    </source>
</evidence>
<evidence type="ECO:0000256" key="12">
    <source>
        <dbReference type="RuleBase" id="RU004069"/>
    </source>
</evidence>
<dbReference type="PANTHER" id="PTHR11515:SF17">
    <property type="entry name" value="FOLLITROPIN SUBUNIT BETA"/>
    <property type="match status" value="1"/>
</dbReference>
<evidence type="ECO:0000256" key="5">
    <source>
        <dbReference type="ARBA" id="ARBA00023157"/>
    </source>
</evidence>
<gene>
    <name evidence="15" type="primary">FSHB</name>
</gene>
<dbReference type="OrthoDB" id="8453657at2759"/>
<keyword evidence="4 12" id="KW-0372">Hormone</keyword>
<dbReference type="GO" id="GO:0042699">
    <property type="term" value="P:follicle-stimulating hormone signaling pathway"/>
    <property type="evidence" value="ECO:0007669"/>
    <property type="project" value="TreeGrafter"/>
</dbReference>
<dbReference type="GeneTree" id="ENSGT00940000160051"/>
<evidence type="ECO:0000313" key="15">
    <source>
        <dbReference type="Ensembl" id="ENSLLEP00000034834.1"/>
    </source>
</evidence>
<dbReference type="PROSITE" id="PS00689">
    <property type="entry name" value="GLYCO_HORMONE_BETA_2"/>
    <property type="match status" value="1"/>
</dbReference>
<keyword evidence="5" id="KW-1015">Disulfide bond</keyword>
<feature type="chain" id="PRO_5034532607" description="Follitropin subunit beta" evidence="13">
    <location>
        <begin position="21"/>
        <end position="134"/>
    </location>
</feature>
<dbReference type="Ensembl" id="ENSLLET00000036157.1">
    <property type="protein sequence ID" value="ENSLLEP00000034834.1"/>
    <property type="gene ID" value="ENSLLEG00000022038.1"/>
</dbReference>
<dbReference type="PROSITE" id="PS00261">
    <property type="entry name" value="GLYCO_HORMONE_BETA_1"/>
    <property type="match status" value="1"/>
</dbReference>
<evidence type="ECO:0000256" key="9">
    <source>
        <dbReference type="ARBA" id="ARBA00040964"/>
    </source>
</evidence>
<dbReference type="InterPro" id="IPR001545">
    <property type="entry name" value="Gonadotropin_bsu"/>
</dbReference>
<sequence>MEKILLCLLVLCWKASPSSTCELTNVTVALEKEECGVCITVNATWCSGYCMTKDPSLKRIFMTRVQNVCTYKEVIYETVKLPGCPDNVDPYYTYPVATGCHCGQCDMETSDCTVRGLGPSYCSPKQDKEWRIKE</sequence>
<comment type="function">
    <text evidence="7">Together with the alpha chain CGA constitutes follitropin, the follicle-stimulating hormone, and provides its biological specificity to the hormone heterodimer. Binds FSHR, a G protein-coupled receptor, on target cells to activate downstream signaling pathways. Follitropin is involved in follicle development and spermatogenesis in reproductive organs.</text>
</comment>
<evidence type="ECO:0000256" key="7">
    <source>
        <dbReference type="ARBA" id="ARBA00037318"/>
    </source>
</evidence>
<evidence type="ECO:0000256" key="13">
    <source>
        <dbReference type="SAM" id="SignalP"/>
    </source>
</evidence>
<protein>
    <recommendedName>
        <fullName evidence="9">Follitropin subunit beta</fullName>
    </recommendedName>
    <alternativeName>
        <fullName evidence="10">Follicle-stimulating hormone beta subunit</fullName>
    </alternativeName>
    <alternativeName>
        <fullName evidence="11">Follitropin beta chain</fullName>
    </alternativeName>
</protein>
<dbReference type="InterPro" id="IPR006208">
    <property type="entry name" value="Glyco_hormone_CN"/>
</dbReference>
<dbReference type="SUPFAM" id="SSF57501">
    <property type="entry name" value="Cystine-knot cytokines"/>
    <property type="match status" value="1"/>
</dbReference>
<comment type="subunit">
    <text evidence="8">Heterodimer. The active follitropin is a heterodimer composed of an alpha chain/CGA shared with other hormones and a unique beta chain/FSHB shown here.</text>
</comment>
<dbReference type="AlphaFoldDB" id="A0A8C5QCC1"/>
<keyword evidence="13" id="KW-0732">Signal</keyword>
<dbReference type="InterPro" id="IPR018245">
    <property type="entry name" value="Gonadotropin_bsu_CS"/>
</dbReference>
<comment type="subcellular location">
    <subcellularLocation>
        <location evidence="1 12">Secreted</location>
    </subcellularLocation>
</comment>
<dbReference type="GO" id="GO:0005615">
    <property type="term" value="C:extracellular space"/>
    <property type="evidence" value="ECO:0007669"/>
    <property type="project" value="TreeGrafter"/>
</dbReference>
<dbReference type="Proteomes" id="UP000694569">
    <property type="component" value="Unplaced"/>
</dbReference>
<dbReference type="Gene3D" id="2.10.90.10">
    <property type="entry name" value="Cystine-knot cytokines"/>
    <property type="match status" value="1"/>
</dbReference>
<organism evidence="15 16">
    <name type="scientific">Leptobrachium leishanense</name>
    <name type="common">Leishan spiny toad</name>
    <dbReference type="NCBI Taxonomy" id="445787"/>
    <lineage>
        <taxon>Eukaryota</taxon>
        <taxon>Metazoa</taxon>
        <taxon>Chordata</taxon>
        <taxon>Craniata</taxon>
        <taxon>Vertebrata</taxon>
        <taxon>Euteleostomi</taxon>
        <taxon>Amphibia</taxon>
        <taxon>Batrachia</taxon>
        <taxon>Anura</taxon>
        <taxon>Pelobatoidea</taxon>
        <taxon>Megophryidae</taxon>
        <taxon>Leptobrachium</taxon>
    </lineage>
</organism>
<evidence type="ECO:0000256" key="8">
    <source>
        <dbReference type="ARBA" id="ARBA00038691"/>
    </source>
</evidence>
<dbReference type="GO" id="GO:0016913">
    <property type="term" value="F:follicle-stimulating hormone activity"/>
    <property type="evidence" value="ECO:0007669"/>
    <property type="project" value="TreeGrafter"/>
</dbReference>
<comment type="similarity">
    <text evidence="2 12">Belongs to the glycoprotein hormones subunit beta family.</text>
</comment>
<evidence type="ECO:0000256" key="4">
    <source>
        <dbReference type="ARBA" id="ARBA00022702"/>
    </source>
</evidence>
<name>A0A8C5QCC1_9ANUR</name>
<keyword evidence="16" id="KW-1185">Reference proteome</keyword>
<accession>A0A8C5QCC1</accession>
<feature type="signal peptide" evidence="13">
    <location>
        <begin position="1"/>
        <end position="20"/>
    </location>
</feature>
<reference evidence="15" key="1">
    <citation type="submission" date="2025-08" db="UniProtKB">
        <authorList>
            <consortium name="Ensembl"/>
        </authorList>
    </citation>
    <scope>IDENTIFICATION</scope>
</reference>
<reference evidence="15" key="2">
    <citation type="submission" date="2025-09" db="UniProtKB">
        <authorList>
            <consortium name="Ensembl"/>
        </authorList>
    </citation>
    <scope>IDENTIFICATION</scope>
</reference>
<dbReference type="CDD" id="cd00069">
    <property type="entry name" value="GHB_like"/>
    <property type="match status" value="1"/>
</dbReference>
<feature type="domain" description="Glycoprotein hormone subunit beta" evidence="14">
    <location>
        <begin position="19"/>
        <end position="122"/>
    </location>
</feature>
<evidence type="ECO:0000256" key="3">
    <source>
        <dbReference type="ARBA" id="ARBA00022525"/>
    </source>
</evidence>
<proteinExistence type="inferred from homology"/>
<evidence type="ECO:0000256" key="6">
    <source>
        <dbReference type="ARBA" id="ARBA00023180"/>
    </source>
</evidence>
<dbReference type="GO" id="GO:0005737">
    <property type="term" value="C:cytoplasm"/>
    <property type="evidence" value="ECO:0007669"/>
    <property type="project" value="TreeGrafter"/>
</dbReference>
<dbReference type="InterPro" id="IPR029034">
    <property type="entry name" value="Cystine-knot_cytokine"/>
</dbReference>
<evidence type="ECO:0000256" key="11">
    <source>
        <dbReference type="ARBA" id="ARBA00042045"/>
    </source>
</evidence>
<keyword evidence="3" id="KW-0964">Secreted</keyword>
<evidence type="ECO:0000313" key="16">
    <source>
        <dbReference type="Proteomes" id="UP000694569"/>
    </source>
</evidence>
<dbReference type="SMART" id="SM00068">
    <property type="entry name" value="GHB"/>
    <property type="match status" value="1"/>
</dbReference>
<keyword evidence="6" id="KW-0325">Glycoprotein</keyword>
<dbReference type="PANTHER" id="PTHR11515">
    <property type="entry name" value="GLYCOPROTEIN HORMONE BETA CHAIN"/>
    <property type="match status" value="1"/>
</dbReference>
<evidence type="ECO:0000256" key="1">
    <source>
        <dbReference type="ARBA" id="ARBA00004613"/>
    </source>
</evidence>